<dbReference type="EMBL" id="SFCI01002379">
    <property type="protein sequence ID" value="TFY73989.1"/>
    <property type="molecule type" value="Genomic_DNA"/>
</dbReference>
<evidence type="ECO:0000313" key="2">
    <source>
        <dbReference type="EMBL" id="TFY73989.1"/>
    </source>
</evidence>
<dbReference type="OrthoDB" id="2628807at2759"/>
<reference evidence="2 3" key="1">
    <citation type="submission" date="2019-02" db="EMBL/GenBank/DDBJ databases">
        <title>Genome sequencing of the rare red list fungi Hericium alpestre (H. flagellum).</title>
        <authorList>
            <person name="Buettner E."/>
            <person name="Kellner H."/>
        </authorList>
    </citation>
    <scope>NUCLEOTIDE SEQUENCE [LARGE SCALE GENOMIC DNA]</scope>
    <source>
        <strain evidence="2 3">DSM 108284</strain>
    </source>
</reference>
<gene>
    <name evidence="2" type="ORF">EWM64_g10022</name>
</gene>
<sequence length="234" mass="26197">MSSSQSPEVFTPYGSESRPRTTVNVSATPGDPQAATSSNPSTAGGPVRHSTRVKKPVDEQRKRTRVQLIDDRSEPVPILIPLPAKPGETSFRDYYHKLVKRRYPDVQVTDDFHLYWLAHNGPDKTPLKTVDESIKEIGRTLMSSVAYKSLEDACQAAKRVQIGRLNSRATVIGDKPDIDEVDDVHFAPVPDSNLDIRIWGNSPGLDHEHLYCLDFVVRATRQPVNAPLDYELWV</sequence>
<evidence type="ECO:0000313" key="3">
    <source>
        <dbReference type="Proteomes" id="UP000298061"/>
    </source>
</evidence>
<dbReference type="Proteomes" id="UP000298061">
    <property type="component" value="Unassembled WGS sequence"/>
</dbReference>
<protein>
    <submittedName>
        <fullName evidence="2">Uncharacterized protein</fullName>
    </submittedName>
</protein>
<feature type="non-terminal residue" evidence="2">
    <location>
        <position position="234"/>
    </location>
</feature>
<proteinExistence type="predicted"/>
<dbReference type="AlphaFoldDB" id="A0A4Y9ZKN0"/>
<name>A0A4Y9ZKN0_9AGAM</name>
<feature type="region of interest" description="Disordered" evidence="1">
    <location>
        <begin position="1"/>
        <end position="63"/>
    </location>
</feature>
<accession>A0A4Y9ZKN0</accession>
<comment type="caution">
    <text evidence="2">The sequence shown here is derived from an EMBL/GenBank/DDBJ whole genome shotgun (WGS) entry which is preliminary data.</text>
</comment>
<keyword evidence="3" id="KW-1185">Reference proteome</keyword>
<evidence type="ECO:0000256" key="1">
    <source>
        <dbReference type="SAM" id="MobiDB-lite"/>
    </source>
</evidence>
<organism evidence="2 3">
    <name type="scientific">Hericium alpestre</name>
    <dbReference type="NCBI Taxonomy" id="135208"/>
    <lineage>
        <taxon>Eukaryota</taxon>
        <taxon>Fungi</taxon>
        <taxon>Dikarya</taxon>
        <taxon>Basidiomycota</taxon>
        <taxon>Agaricomycotina</taxon>
        <taxon>Agaricomycetes</taxon>
        <taxon>Russulales</taxon>
        <taxon>Hericiaceae</taxon>
        <taxon>Hericium</taxon>
    </lineage>
</organism>